<gene>
    <name evidence="5" type="ORF">Cgig2_031870</name>
</gene>
<reference evidence="5" key="1">
    <citation type="submission" date="2022-04" db="EMBL/GenBank/DDBJ databases">
        <title>Carnegiea gigantea Genome sequencing and assembly v2.</title>
        <authorList>
            <person name="Copetti D."/>
            <person name="Sanderson M.J."/>
            <person name="Burquez A."/>
            <person name="Wojciechowski M.F."/>
        </authorList>
    </citation>
    <scope>NUCLEOTIDE SEQUENCE</scope>
    <source>
        <strain evidence="5">SGP5-SGP5p</strain>
        <tissue evidence="5">Aerial part</tissue>
    </source>
</reference>
<keyword evidence="2" id="KW-0539">Nucleus</keyword>
<dbReference type="Pfam" id="PF03735">
    <property type="entry name" value="ENT"/>
    <property type="match status" value="1"/>
</dbReference>
<evidence type="ECO:0000259" key="4">
    <source>
        <dbReference type="PROSITE" id="PS51138"/>
    </source>
</evidence>
<dbReference type="SMART" id="SM01191">
    <property type="entry name" value="ENT"/>
    <property type="match status" value="1"/>
</dbReference>
<dbReference type="PANTHER" id="PTHR33432">
    <property type="entry name" value="PROTEIN EMSY-LIKE 4"/>
    <property type="match status" value="1"/>
</dbReference>
<feature type="region of interest" description="Disordered" evidence="3">
    <location>
        <begin position="147"/>
        <end position="227"/>
    </location>
</feature>
<feature type="region of interest" description="Disordered" evidence="3">
    <location>
        <begin position="43"/>
        <end position="62"/>
    </location>
</feature>
<dbReference type="CDD" id="cd20404">
    <property type="entry name" value="Tudor_Agenet_AtEML-like"/>
    <property type="match status" value="1"/>
</dbReference>
<dbReference type="GO" id="GO:0005634">
    <property type="term" value="C:nucleus"/>
    <property type="evidence" value="ECO:0007669"/>
    <property type="project" value="UniProtKB-SubCell"/>
</dbReference>
<dbReference type="FunFam" id="1.10.1240.40:FF:000005">
    <property type="entry name" value="ENT domain containing protein, expressed"/>
    <property type="match status" value="1"/>
</dbReference>
<feature type="domain" description="ENT" evidence="4">
    <location>
        <begin position="76"/>
        <end position="163"/>
    </location>
</feature>
<protein>
    <recommendedName>
        <fullName evidence="4">ENT domain-containing protein</fullName>
    </recommendedName>
</protein>
<dbReference type="Proteomes" id="UP001153076">
    <property type="component" value="Unassembled WGS sequence"/>
</dbReference>
<accession>A0A9Q1KSR9</accession>
<sequence>MDYEPSPSDNTGMSTPLCLDCLFNLVMLACSLKYTVDTDEDLPPHQNRVPRPPHISVNGNSMLGSTAPYRRAQGDMEHQIHHLEKEAYCSVLRAFKAQSDAISWDKEGLITELRKELRVSDDEHRELLVRVNNDDVIRRIREWRQAGGHQALSTSHTINDVSSPTPSASRKKQRTSQSLSTHMPVITPSPSAAALGSRGRKPRQFPYSSRGSTGVLGPHETAMPGTGDQLVGRKVLTRWPDDNHFYEAVITRYNASDGRHALVYGINTPDESFEWVNLMEIPSEDIRWVDEDRGLSHRGGVGDKKSISHSAVPASGRDLYRNELQNGIGNMTDDIELLHTETLIKEVEKVVSASNPDRFEIEKAKKMLKDHEQALIDAISRLTYISEGDSGN</sequence>
<dbReference type="EMBL" id="JAKOGI010000032">
    <property type="protein sequence ID" value="KAJ8448146.1"/>
    <property type="molecule type" value="Genomic_DNA"/>
</dbReference>
<evidence type="ECO:0000313" key="6">
    <source>
        <dbReference type="Proteomes" id="UP001153076"/>
    </source>
</evidence>
<evidence type="ECO:0000256" key="1">
    <source>
        <dbReference type="ARBA" id="ARBA00004123"/>
    </source>
</evidence>
<dbReference type="SUPFAM" id="SSF63748">
    <property type="entry name" value="Tudor/PWWP/MBT"/>
    <property type="match status" value="1"/>
</dbReference>
<feature type="compositionally biased region" description="Polar residues" evidence="3">
    <location>
        <begin position="151"/>
        <end position="168"/>
    </location>
</feature>
<proteinExistence type="predicted"/>
<dbReference type="InterPro" id="IPR036142">
    <property type="entry name" value="ENT_dom-like_sf"/>
</dbReference>
<comment type="caution">
    <text evidence="5">The sequence shown here is derived from an EMBL/GenBank/DDBJ whole genome shotgun (WGS) entry which is preliminary data.</text>
</comment>
<dbReference type="InterPro" id="IPR014002">
    <property type="entry name" value="Agenet_dom_plant"/>
</dbReference>
<dbReference type="Gene3D" id="1.10.1240.40">
    <property type="entry name" value="ENT domain"/>
    <property type="match status" value="1"/>
</dbReference>
<dbReference type="SUPFAM" id="SSF158639">
    <property type="entry name" value="ENT-like"/>
    <property type="match status" value="1"/>
</dbReference>
<dbReference type="InterPro" id="IPR005491">
    <property type="entry name" value="ENT_dom"/>
</dbReference>
<dbReference type="PROSITE" id="PS51138">
    <property type="entry name" value="ENT"/>
    <property type="match status" value="1"/>
</dbReference>
<organism evidence="5 6">
    <name type="scientific">Carnegiea gigantea</name>
    <dbReference type="NCBI Taxonomy" id="171969"/>
    <lineage>
        <taxon>Eukaryota</taxon>
        <taxon>Viridiplantae</taxon>
        <taxon>Streptophyta</taxon>
        <taxon>Embryophyta</taxon>
        <taxon>Tracheophyta</taxon>
        <taxon>Spermatophyta</taxon>
        <taxon>Magnoliopsida</taxon>
        <taxon>eudicotyledons</taxon>
        <taxon>Gunneridae</taxon>
        <taxon>Pentapetalae</taxon>
        <taxon>Caryophyllales</taxon>
        <taxon>Cactineae</taxon>
        <taxon>Cactaceae</taxon>
        <taxon>Cactoideae</taxon>
        <taxon>Echinocereeae</taxon>
        <taxon>Carnegiea</taxon>
    </lineage>
</organism>
<evidence type="ECO:0000313" key="5">
    <source>
        <dbReference type="EMBL" id="KAJ8448146.1"/>
    </source>
</evidence>
<dbReference type="Gene3D" id="2.30.30.140">
    <property type="match status" value="1"/>
</dbReference>
<dbReference type="SMART" id="SM00743">
    <property type="entry name" value="Agenet"/>
    <property type="match status" value="1"/>
</dbReference>
<dbReference type="PANTHER" id="PTHR33432:SF27">
    <property type="entry name" value="PROTEIN EMSY-LIKE 3"/>
    <property type="match status" value="1"/>
</dbReference>
<dbReference type="OrthoDB" id="1737049at2759"/>
<comment type="subcellular location">
    <subcellularLocation>
        <location evidence="1">Nucleus</location>
    </subcellularLocation>
</comment>
<name>A0A9Q1KSR9_9CARY</name>
<dbReference type="InterPro" id="IPR033485">
    <property type="entry name" value="EMSY-LIKE_plant"/>
</dbReference>
<evidence type="ECO:0000256" key="3">
    <source>
        <dbReference type="SAM" id="MobiDB-lite"/>
    </source>
</evidence>
<dbReference type="AlphaFoldDB" id="A0A9Q1KSR9"/>
<keyword evidence="6" id="KW-1185">Reference proteome</keyword>
<dbReference type="GO" id="GO:0050832">
    <property type="term" value="P:defense response to fungus"/>
    <property type="evidence" value="ECO:0007669"/>
    <property type="project" value="InterPro"/>
</dbReference>
<evidence type="ECO:0000256" key="2">
    <source>
        <dbReference type="ARBA" id="ARBA00023242"/>
    </source>
</evidence>